<reference evidence="1 2" key="1">
    <citation type="journal article" date="2016" name="Mol. Biol. Evol.">
        <title>Comparative Genomics of Early-Diverging Mushroom-Forming Fungi Provides Insights into the Origins of Lignocellulose Decay Capabilities.</title>
        <authorList>
            <person name="Nagy L.G."/>
            <person name="Riley R."/>
            <person name="Tritt A."/>
            <person name="Adam C."/>
            <person name="Daum C."/>
            <person name="Floudas D."/>
            <person name="Sun H."/>
            <person name="Yadav J.S."/>
            <person name="Pangilinan J."/>
            <person name="Larsson K.H."/>
            <person name="Matsuura K."/>
            <person name="Barry K."/>
            <person name="Labutti K."/>
            <person name="Kuo R."/>
            <person name="Ohm R.A."/>
            <person name="Bhattacharya S.S."/>
            <person name="Shirouzu T."/>
            <person name="Yoshinaga Y."/>
            <person name="Martin F.M."/>
            <person name="Grigoriev I.V."/>
            <person name="Hibbett D.S."/>
        </authorList>
    </citation>
    <scope>NUCLEOTIDE SEQUENCE [LARGE SCALE GENOMIC DNA]</scope>
    <source>
        <strain evidence="1 2">L-15889</strain>
    </source>
</reference>
<gene>
    <name evidence="1" type="ORF">DAEQUDRAFT_422254</name>
</gene>
<organism evidence="1 2">
    <name type="scientific">Daedalea quercina L-15889</name>
    <dbReference type="NCBI Taxonomy" id="1314783"/>
    <lineage>
        <taxon>Eukaryota</taxon>
        <taxon>Fungi</taxon>
        <taxon>Dikarya</taxon>
        <taxon>Basidiomycota</taxon>
        <taxon>Agaricomycotina</taxon>
        <taxon>Agaricomycetes</taxon>
        <taxon>Polyporales</taxon>
        <taxon>Fomitopsis</taxon>
    </lineage>
</organism>
<protein>
    <recommendedName>
        <fullName evidence="3">F-box domain-containing protein</fullName>
    </recommendedName>
</protein>
<dbReference type="EMBL" id="KV429036">
    <property type="protein sequence ID" value="KZT73644.1"/>
    <property type="molecule type" value="Genomic_DNA"/>
</dbReference>
<accession>A0A165TM03</accession>
<evidence type="ECO:0000313" key="1">
    <source>
        <dbReference type="EMBL" id="KZT73644.1"/>
    </source>
</evidence>
<dbReference type="OrthoDB" id="2794288at2759"/>
<keyword evidence="2" id="KW-1185">Reference proteome</keyword>
<dbReference type="Proteomes" id="UP000076727">
    <property type="component" value="Unassembled WGS sequence"/>
</dbReference>
<sequence>MIFTHAAVDMLPIEVQEQILDHLHDDTLALKACSLVCSAWVPTARLHLFQLAKLTRKRDCLRFPTVLESTSTAQGGTGVGNLVRELHLLGLSLKQTGRRRGLRYELLCQITRRLPNIEIMVSHHFDWRTLMDFLSLGRRDVDLRDAIASVFRFFHLKALQSPAHRSSITRRGLAIHPGVSVPVYAGAESDS</sequence>
<dbReference type="AlphaFoldDB" id="A0A165TM03"/>
<proteinExistence type="predicted"/>
<evidence type="ECO:0000313" key="2">
    <source>
        <dbReference type="Proteomes" id="UP000076727"/>
    </source>
</evidence>
<name>A0A165TM03_9APHY</name>
<dbReference type="SUPFAM" id="SSF81383">
    <property type="entry name" value="F-box domain"/>
    <property type="match status" value="1"/>
</dbReference>
<evidence type="ECO:0008006" key="3">
    <source>
        <dbReference type="Google" id="ProtNLM"/>
    </source>
</evidence>
<dbReference type="InterPro" id="IPR036047">
    <property type="entry name" value="F-box-like_dom_sf"/>
</dbReference>